<feature type="compositionally biased region" description="Basic and acidic residues" evidence="1">
    <location>
        <begin position="122"/>
        <end position="144"/>
    </location>
</feature>
<evidence type="ECO:0000256" key="1">
    <source>
        <dbReference type="SAM" id="MobiDB-lite"/>
    </source>
</evidence>
<feature type="non-terminal residue" evidence="3">
    <location>
        <position position="161"/>
    </location>
</feature>
<gene>
    <name evidence="3" type="ORF">PENARI_c069G11850</name>
    <name evidence="2" type="ORF">PENARI_c191G00053</name>
</gene>
<dbReference type="EMBL" id="LXJU01000069">
    <property type="protein sequence ID" value="OGE47066.1"/>
    <property type="molecule type" value="Genomic_DNA"/>
</dbReference>
<feature type="region of interest" description="Disordered" evidence="1">
    <location>
        <begin position="102"/>
        <end position="161"/>
    </location>
</feature>
<dbReference type="Proteomes" id="UP000177622">
    <property type="component" value="Unassembled WGS sequence"/>
</dbReference>
<dbReference type="RefSeq" id="XP_022482532.1">
    <property type="nucleotide sequence ID" value="XM_022637621.1"/>
</dbReference>
<evidence type="ECO:0000313" key="2">
    <source>
        <dbReference type="EMBL" id="OGE46560.1"/>
    </source>
</evidence>
<comment type="caution">
    <text evidence="3">The sequence shown here is derived from an EMBL/GenBank/DDBJ whole genome shotgun (WGS) entry which is preliminary data.</text>
</comment>
<dbReference type="EMBL" id="LXJU01000191">
    <property type="protein sequence ID" value="OGE46560.1"/>
    <property type="molecule type" value="Genomic_DNA"/>
</dbReference>
<organism evidence="3 4">
    <name type="scientific">Penicillium arizonense</name>
    <dbReference type="NCBI Taxonomy" id="1835702"/>
    <lineage>
        <taxon>Eukaryota</taxon>
        <taxon>Fungi</taxon>
        <taxon>Dikarya</taxon>
        <taxon>Ascomycota</taxon>
        <taxon>Pezizomycotina</taxon>
        <taxon>Eurotiomycetes</taxon>
        <taxon>Eurotiomycetidae</taxon>
        <taxon>Eurotiales</taxon>
        <taxon>Aspergillaceae</taxon>
        <taxon>Penicillium</taxon>
    </lineage>
</organism>
<accession>A0A1F5L1Y6</accession>
<evidence type="ECO:0000313" key="4">
    <source>
        <dbReference type="Proteomes" id="UP000177622"/>
    </source>
</evidence>
<proteinExistence type="predicted"/>
<dbReference type="GeneID" id="34582355"/>
<protein>
    <submittedName>
        <fullName evidence="3">Uncharacterized protein</fullName>
    </submittedName>
</protein>
<dbReference type="OrthoDB" id="4369357at2759"/>
<name>A0A1F5L1Y6_PENAI</name>
<dbReference type="AlphaFoldDB" id="A0A1F5L1Y6"/>
<feature type="compositionally biased region" description="Basic and acidic residues" evidence="1">
    <location>
        <begin position="102"/>
        <end position="115"/>
    </location>
</feature>
<reference evidence="3 4" key="1">
    <citation type="journal article" date="2016" name="Sci. Rep.">
        <title>Penicillium arizonense, a new, genome sequenced fungal species, reveals a high chemical diversity in secreted metabolites.</title>
        <authorList>
            <person name="Grijseels S."/>
            <person name="Nielsen J.C."/>
            <person name="Randelovic M."/>
            <person name="Nielsen J."/>
            <person name="Nielsen K.F."/>
            <person name="Workman M."/>
            <person name="Frisvad J.C."/>
        </authorList>
    </citation>
    <scope>NUCLEOTIDE SEQUENCE [LARGE SCALE GENOMIC DNA]</scope>
    <source>
        <strain evidence="3 4">CBS 141311</strain>
    </source>
</reference>
<keyword evidence="4" id="KW-1185">Reference proteome</keyword>
<feature type="non-terminal residue" evidence="3">
    <location>
        <position position="1"/>
    </location>
</feature>
<sequence>VVLELQGRSHEILNRLATWRRELEALDRKLEKGILIIEHDSRSKAKTAPQIMSIPWEEVEGKQRRVHEAVQEWWSHLCNSEQLDYDHESDEDEEQDQCFAMPREEDSKQKAEEAAKAAAAKAAEEKQKREDRAAVTKGLTDHTTMKQLSSSGYEAKAKRQR</sequence>
<evidence type="ECO:0000313" key="3">
    <source>
        <dbReference type="EMBL" id="OGE47066.1"/>
    </source>
</evidence>